<evidence type="ECO:0000256" key="3">
    <source>
        <dbReference type="ARBA" id="ARBA00022833"/>
    </source>
</evidence>
<dbReference type="GO" id="GO:0008270">
    <property type="term" value="F:zinc ion binding"/>
    <property type="evidence" value="ECO:0007669"/>
    <property type="project" value="UniProtKB-KW"/>
</dbReference>
<name>A0A9P8C846_9HELO</name>
<dbReference type="GO" id="GO:0003676">
    <property type="term" value="F:nucleic acid binding"/>
    <property type="evidence" value="ECO:0007669"/>
    <property type="project" value="InterPro"/>
</dbReference>
<dbReference type="GO" id="GO:0043539">
    <property type="term" value="F:protein serine/threonine kinase activator activity"/>
    <property type="evidence" value="ECO:0007669"/>
    <property type="project" value="TreeGrafter"/>
</dbReference>
<dbReference type="Pfam" id="PF07535">
    <property type="entry name" value="zf-DBF"/>
    <property type="match status" value="1"/>
</dbReference>
<dbReference type="AlphaFoldDB" id="A0A9P8C846"/>
<keyword evidence="1" id="KW-0479">Metal-binding</keyword>
<dbReference type="Pfam" id="PF08630">
    <property type="entry name" value="Dfp1_Him1_M"/>
    <property type="match status" value="1"/>
</dbReference>
<dbReference type="EMBL" id="MU251394">
    <property type="protein sequence ID" value="KAG9237030.1"/>
    <property type="molecule type" value="Genomic_DNA"/>
</dbReference>
<dbReference type="PROSITE" id="PS51265">
    <property type="entry name" value="ZF_DBF4"/>
    <property type="match status" value="1"/>
</dbReference>
<comment type="caution">
    <text evidence="7">The sequence shown here is derived from an EMBL/GenBank/DDBJ whole genome shotgun (WGS) entry which is preliminary data.</text>
</comment>
<feature type="compositionally biased region" description="Basic and acidic residues" evidence="5">
    <location>
        <begin position="406"/>
        <end position="431"/>
    </location>
</feature>
<evidence type="ECO:0000256" key="4">
    <source>
        <dbReference type="PROSITE-ProRule" id="PRU00600"/>
    </source>
</evidence>
<evidence type="ECO:0000313" key="8">
    <source>
        <dbReference type="Proteomes" id="UP000824998"/>
    </source>
</evidence>
<dbReference type="InterPro" id="IPR036420">
    <property type="entry name" value="BRCT_dom_sf"/>
</dbReference>
<dbReference type="InterPro" id="IPR013939">
    <property type="entry name" value="Regulatory_Dfp1/Him1"/>
</dbReference>
<feature type="region of interest" description="Disordered" evidence="5">
    <location>
        <begin position="40"/>
        <end position="67"/>
    </location>
</feature>
<dbReference type="PANTHER" id="PTHR15375">
    <property type="entry name" value="ACTIVATOR OF S-PHASE KINASE-RELATED"/>
    <property type="match status" value="1"/>
</dbReference>
<evidence type="ECO:0000313" key="7">
    <source>
        <dbReference type="EMBL" id="KAG9237030.1"/>
    </source>
</evidence>
<feature type="compositionally biased region" description="Low complexity" evidence="5">
    <location>
        <begin position="203"/>
        <end position="218"/>
    </location>
</feature>
<dbReference type="FunFam" id="6.10.250.3410:FF:000001">
    <property type="entry name" value="Protein DBF4 homolog A"/>
    <property type="match status" value="1"/>
</dbReference>
<gene>
    <name evidence="7" type="ORF">BJ875DRAFT_183989</name>
</gene>
<dbReference type="Gene3D" id="3.40.50.10190">
    <property type="entry name" value="BRCT domain"/>
    <property type="match status" value="1"/>
</dbReference>
<dbReference type="InterPro" id="IPR038545">
    <property type="entry name" value="Znf_DBF_sf"/>
</dbReference>
<evidence type="ECO:0000256" key="1">
    <source>
        <dbReference type="ARBA" id="ARBA00022723"/>
    </source>
</evidence>
<dbReference type="SMART" id="SM00586">
    <property type="entry name" value="ZnF_DBF"/>
    <property type="match status" value="1"/>
</dbReference>
<keyword evidence="3" id="KW-0862">Zinc</keyword>
<reference evidence="7" key="1">
    <citation type="journal article" date="2021" name="IMA Fungus">
        <title>Genomic characterization of three marine fungi, including Emericellopsis atlantica sp. nov. with signatures of a generalist lifestyle and marine biomass degradation.</title>
        <authorList>
            <person name="Hagestad O.C."/>
            <person name="Hou L."/>
            <person name="Andersen J.H."/>
            <person name="Hansen E.H."/>
            <person name="Altermark B."/>
            <person name="Li C."/>
            <person name="Kuhnert E."/>
            <person name="Cox R.J."/>
            <person name="Crous P.W."/>
            <person name="Spatafora J.W."/>
            <person name="Lail K."/>
            <person name="Amirebrahimi M."/>
            <person name="Lipzen A."/>
            <person name="Pangilinan J."/>
            <person name="Andreopoulos W."/>
            <person name="Hayes R.D."/>
            <person name="Ng V."/>
            <person name="Grigoriev I.V."/>
            <person name="Jackson S.A."/>
            <person name="Sutton T.D.S."/>
            <person name="Dobson A.D.W."/>
            <person name="Rama T."/>
        </authorList>
    </citation>
    <scope>NUCLEOTIDE SEQUENCE</scope>
    <source>
        <strain evidence="7">TRa018bII</strain>
    </source>
</reference>
<accession>A0A9P8C846</accession>
<dbReference type="GO" id="GO:0031431">
    <property type="term" value="C:Dbf4-dependent protein kinase complex"/>
    <property type="evidence" value="ECO:0007669"/>
    <property type="project" value="TreeGrafter"/>
</dbReference>
<dbReference type="InterPro" id="IPR055116">
    <property type="entry name" value="DBF4_BRCT"/>
</dbReference>
<feature type="compositionally biased region" description="Polar residues" evidence="5">
    <location>
        <begin position="230"/>
        <end position="239"/>
    </location>
</feature>
<dbReference type="Gene3D" id="6.10.250.3410">
    <property type="entry name" value="DBF zinc finger"/>
    <property type="match status" value="1"/>
</dbReference>
<dbReference type="Proteomes" id="UP000824998">
    <property type="component" value="Unassembled WGS sequence"/>
</dbReference>
<dbReference type="SUPFAM" id="SSF52113">
    <property type="entry name" value="BRCT domain"/>
    <property type="match status" value="1"/>
</dbReference>
<feature type="region of interest" description="Disordered" evidence="5">
    <location>
        <begin position="470"/>
        <end position="496"/>
    </location>
</feature>
<evidence type="ECO:0000256" key="2">
    <source>
        <dbReference type="ARBA" id="ARBA00022771"/>
    </source>
</evidence>
<proteinExistence type="predicted"/>
<protein>
    <submittedName>
        <fullName evidence="7">Dfp1/Him1, central region-domain-containing protein</fullName>
    </submittedName>
</protein>
<feature type="domain" description="DBF4-type" evidence="6">
    <location>
        <begin position="635"/>
        <end position="684"/>
    </location>
</feature>
<dbReference type="Pfam" id="PF22437">
    <property type="entry name" value="DBF4_BRCT"/>
    <property type="match status" value="1"/>
</dbReference>
<keyword evidence="2 4" id="KW-0863">Zinc-finger</keyword>
<evidence type="ECO:0000256" key="5">
    <source>
        <dbReference type="SAM" id="MobiDB-lite"/>
    </source>
</evidence>
<evidence type="ECO:0000259" key="6">
    <source>
        <dbReference type="PROSITE" id="PS51265"/>
    </source>
</evidence>
<dbReference type="InterPro" id="IPR006572">
    <property type="entry name" value="Znf_DBF"/>
</dbReference>
<organism evidence="7 8">
    <name type="scientific">Amylocarpus encephaloides</name>
    <dbReference type="NCBI Taxonomy" id="45428"/>
    <lineage>
        <taxon>Eukaryota</taxon>
        <taxon>Fungi</taxon>
        <taxon>Dikarya</taxon>
        <taxon>Ascomycota</taxon>
        <taxon>Pezizomycotina</taxon>
        <taxon>Leotiomycetes</taxon>
        <taxon>Helotiales</taxon>
        <taxon>Helotiales incertae sedis</taxon>
        <taxon>Amylocarpus</taxon>
    </lineage>
</organism>
<dbReference type="PANTHER" id="PTHR15375:SF26">
    <property type="entry name" value="PROTEIN CHIFFON"/>
    <property type="match status" value="1"/>
</dbReference>
<dbReference type="InterPro" id="IPR051590">
    <property type="entry name" value="Replication_Regulatory_Kinase"/>
</dbReference>
<dbReference type="GO" id="GO:1901987">
    <property type="term" value="P:regulation of cell cycle phase transition"/>
    <property type="evidence" value="ECO:0007669"/>
    <property type="project" value="TreeGrafter"/>
</dbReference>
<dbReference type="OrthoDB" id="21380at2759"/>
<dbReference type="GO" id="GO:0010571">
    <property type="term" value="P:positive regulation of nuclear cell cycle DNA replication"/>
    <property type="evidence" value="ECO:0007669"/>
    <property type="project" value="TreeGrafter"/>
</dbReference>
<dbReference type="CDD" id="cd00027">
    <property type="entry name" value="BRCT"/>
    <property type="match status" value="1"/>
</dbReference>
<feature type="region of interest" description="Disordered" evidence="5">
    <location>
        <begin position="196"/>
        <end position="239"/>
    </location>
</feature>
<keyword evidence="8" id="KW-1185">Reference proteome</keyword>
<sequence length="698" mass="78848">MAAVSISPLPIDLPNMSSRRQPLLSNLNAVNSPCRPPANVISKQKRSHANIQREDAYGQPPPAKKQMLDSWQALRTPPRQHSVRPQAEGRVYTRRANGSQNPTLERRSVVVRERNAQHTNTKADKTEDENLETIRAWQKHYRKVFPTFVFYFESVPEDTRLKYTKHVTALGAREEKFFSNAVTHVVTTRSIPTEQVSPVELASSTTTESNSQNSQPQTINPSLLDRSSESTHVQSDSFTTKGKFSFESQISRRLGPQVNDAEIRRQQVRNADVLHRARELNMKIWALEKLQRMMTTMFDTETGYQVSHGHNTRGNSVQGTASIPRATADLSQLLRNEKLNGPSDRDLTVASKELCIFKGPYIYIHDIDEKQRPIMVREYAKVAHKEEGEWPQFRSVTGGKCPFIDEPDHSRRDHEKEQLRLQRQQERERTMASRTRAATADHASKMQPPRPVQAKPVMGELDVRSARNVTVSTKQSNPFAPNKSSLPRGTDVEASSRGNAFVSRAGGGRLLGGEPVASGLQPSNVTSAIRSQMISSTSAQPGARAGTSKEVHGLQRKVLEKNSGGPGSYGLTSSHRMTDITAAAREDANYRQTRRKEKLGLIREDSYQSEAETNARKIEEARKAKTIQQRKSEKRDAKPGYCENCQDKFDDFDEHILSRKHRKFAEKADNWKELDALLNRLARPVKETDEYSDEFYTT</sequence>
<feature type="region of interest" description="Disordered" evidence="5">
    <location>
        <begin position="398"/>
        <end position="456"/>
    </location>
</feature>
<feature type="compositionally biased region" description="Polar residues" evidence="5">
    <location>
        <begin position="470"/>
        <end position="487"/>
    </location>
</feature>